<dbReference type="CDD" id="cd07896">
    <property type="entry name" value="Adenylation_kDNA_ligase_like"/>
    <property type="match status" value="1"/>
</dbReference>
<evidence type="ECO:0000256" key="1">
    <source>
        <dbReference type="ARBA" id="ARBA00001968"/>
    </source>
</evidence>
<dbReference type="InterPro" id="IPR012340">
    <property type="entry name" value="NA-bd_OB-fold"/>
</dbReference>
<evidence type="ECO:0000256" key="3">
    <source>
        <dbReference type="ARBA" id="ARBA00022705"/>
    </source>
</evidence>
<dbReference type="eggNOG" id="ENOG502QTYC">
    <property type="taxonomic scope" value="Eukaryota"/>
</dbReference>
<dbReference type="SUPFAM" id="SSF56091">
    <property type="entry name" value="DNA ligase/mRNA capping enzyme, catalytic domain"/>
    <property type="match status" value="1"/>
</dbReference>
<evidence type="ECO:0000313" key="10">
    <source>
        <dbReference type="Proteomes" id="UP000053201"/>
    </source>
</evidence>
<dbReference type="InterPro" id="IPR050326">
    <property type="entry name" value="NAD_dep_DNA_ligaseB"/>
</dbReference>
<gene>
    <name evidence="9" type="ORF">SPPG_03547</name>
</gene>
<evidence type="ECO:0000259" key="7">
    <source>
        <dbReference type="Pfam" id="PF01068"/>
    </source>
</evidence>
<dbReference type="GO" id="GO:0006310">
    <property type="term" value="P:DNA recombination"/>
    <property type="evidence" value="ECO:0007669"/>
    <property type="project" value="InterPro"/>
</dbReference>
<accession>A0A0L0HLR9</accession>
<reference evidence="9 10" key="1">
    <citation type="submission" date="2009-08" db="EMBL/GenBank/DDBJ databases">
        <title>The Genome Sequence of Spizellomyces punctatus strain DAOM BR117.</title>
        <authorList>
            <consortium name="The Broad Institute Genome Sequencing Platform"/>
            <person name="Russ C."/>
            <person name="Cuomo C."/>
            <person name="Shea T."/>
            <person name="Young S.K."/>
            <person name="Zeng Q."/>
            <person name="Koehrsen M."/>
            <person name="Haas B."/>
            <person name="Borodovsky M."/>
            <person name="Guigo R."/>
            <person name="Alvarado L."/>
            <person name="Berlin A."/>
            <person name="Bochicchio J."/>
            <person name="Borenstein D."/>
            <person name="Chapman S."/>
            <person name="Chen Z."/>
            <person name="Engels R."/>
            <person name="Freedman E."/>
            <person name="Gellesch M."/>
            <person name="Goldberg J."/>
            <person name="Griggs A."/>
            <person name="Gujja S."/>
            <person name="Heiman D."/>
            <person name="Hepburn T."/>
            <person name="Howarth C."/>
            <person name="Jen D."/>
            <person name="Larson L."/>
            <person name="Lewis B."/>
            <person name="Mehta T."/>
            <person name="Park D."/>
            <person name="Pearson M."/>
            <person name="Roberts A."/>
            <person name="Saif S."/>
            <person name="Shenoy N."/>
            <person name="Sisk P."/>
            <person name="Stolte C."/>
            <person name="Sykes S."/>
            <person name="Thomson T."/>
            <person name="Walk T."/>
            <person name="White J."/>
            <person name="Yandava C."/>
            <person name="Burger G."/>
            <person name="Gray M.W."/>
            <person name="Holland P.W.H."/>
            <person name="King N."/>
            <person name="Lang F.B.F."/>
            <person name="Roger A.J."/>
            <person name="Ruiz-Trillo I."/>
            <person name="Lander E."/>
            <person name="Nusbaum C."/>
        </authorList>
    </citation>
    <scope>NUCLEOTIDE SEQUENCE [LARGE SCALE GENOMIC DNA]</scope>
    <source>
        <strain evidence="9 10">DAOM BR117</strain>
    </source>
</reference>
<feature type="region of interest" description="Disordered" evidence="6">
    <location>
        <begin position="306"/>
        <end position="335"/>
    </location>
</feature>
<evidence type="ECO:0000256" key="6">
    <source>
        <dbReference type="SAM" id="MobiDB-lite"/>
    </source>
</evidence>
<dbReference type="Proteomes" id="UP000053201">
    <property type="component" value="Unassembled WGS sequence"/>
</dbReference>
<dbReference type="AlphaFoldDB" id="A0A0L0HLR9"/>
<dbReference type="EMBL" id="KQ257454">
    <property type="protein sequence ID" value="KND01754.1"/>
    <property type="molecule type" value="Genomic_DNA"/>
</dbReference>
<dbReference type="InterPro" id="IPR029319">
    <property type="entry name" value="DNA_ligase_OB"/>
</dbReference>
<comment type="cofactor">
    <cofactor evidence="1">
        <name>a divalent metal cation</name>
        <dbReference type="ChEBI" id="CHEBI:60240"/>
    </cofactor>
</comment>
<protein>
    <recommendedName>
        <fullName evidence="11">ATP-dependent DNA ligase family profile domain-containing protein</fullName>
    </recommendedName>
</protein>
<sequence>MHPTRILHRAALPRTKPALLLATKWNEKHDPTGWWISEKYDGVRAYWDSKAQKMVSRLGNVFGVPEWFTRDLPKDMDLDGELWGGYGAFSRTVSVVKTLKQNQMTLPTWSCLTYQIFDTPTKDPFETRLVLLKKYMANIHARHLCLVDYRQCTSREDLREELERVERRGGEGIMLRRAGSLYIGKRDASLRKLKKGLDAECVVVGYEEGKGRNEGVVGSLKCRLENDKVFWLGSGLTDEDRKCPPPIGSVVTFRFMEWTKEGIPRHPSFVGVRIDYDPDAGTDTSMDAAMDVGTNVEMDTIASASVNTEQSTRHVQVDTNANANEDRPPEPEAKTRIPATMSMTSTHFKSTSMN</sequence>
<keyword evidence="5" id="KW-0234">DNA repair</keyword>
<dbReference type="GO" id="GO:0003910">
    <property type="term" value="F:DNA ligase (ATP) activity"/>
    <property type="evidence" value="ECO:0007669"/>
    <property type="project" value="InterPro"/>
</dbReference>
<evidence type="ECO:0000313" key="9">
    <source>
        <dbReference type="EMBL" id="KND01754.1"/>
    </source>
</evidence>
<dbReference type="InterPro" id="IPR016059">
    <property type="entry name" value="DNA_ligase_ATP-dep_CS"/>
</dbReference>
<dbReference type="CDD" id="cd08041">
    <property type="entry name" value="OBF_kDNA_ligase_like"/>
    <property type="match status" value="1"/>
</dbReference>
<organism evidence="9 10">
    <name type="scientific">Spizellomyces punctatus (strain DAOM BR117)</name>
    <dbReference type="NCBI Taxonomy" id="645134"/>
    <lineage>
        <taxon>Eukaryota</taxon>
        <taxon>Fungi</taxon>
        <taxon>Fungi incertae sedis</taxon>
        <taxon>Chytridiomycota</taxon>
        <taxon>Chytridiomycota incertae sedis</taxon>
        <taxon>Chytridiomycetes</taxon>
        <taxon>Spizellomycetales</taxon>
        <taxon>Spizellomycetaceae</taxon>
        <taxon>Spizellomyces</taxon>
    </lineage>
</organism>
<name>A0A0L0HLR9_SPIPD</name>
<dbReference type="GO" id="GO:0006281">
    <property type="term" value="P:DNA repair"/>
    <property type="evidence" value="ECO:0007669"/>
    <property type="project" value="UniProtKB-KW"/>
</dbReference>
<feature type="compositionally biased region" description="Basic and acidic residues" evidence="6">
    <location>
        <begin position="324"/>
        <end position="335"/>
    </location>
</feature>
<dbReference type="GO" id="GO:0006260">
    <property type="term" value="P:DNA replication"/>
    <property type="evidence" value="ECO:0007669"/>
    <property type="project" value="UniProtKB-KW"/>
</dbReference>
<dbReference type="PANTHER" id="PTHR47810:SF1">
    <property type="entry name" value="DNA LIGASE B"/>
    <property type="match status" value="1"/>
</dbReference>
<keyword evidence="3" id="KW-0235">DNA replication</keyword>
<dbReference type="PROSITE" id="PS00333">
    <property type="entry name" value="DNA_LIGASE_A2"/>
    <property type="match status" value="1"/>
</dbReference>
<evidence type="ECO:0000256" key="4">
    <source>
        <dbReference type="ARBA" id="ARBA00022763"/>
    </source>
</evidence>
<dbReference type="GO" id="GO:0005524">
    <property type="term" value="F:ATP binding"/>
    <property type="evidence" value="ECO:0007669"/>
    <property type="project" value="InterPro"/>
</dbReference>
<dbReference type="OrthoDB" id="411785at2759"/>
<keyword evidence="2" id="KW-0436">Ligase</keyword>
<feature type="domain" description="ATP-dependent DNA ligase family profile" evidence="7">
    <location>
        <begin position="27"/>
        <end position="194"/>
    </location>
</feature>
<dbReference type="SUPFAM" id="SSF50249">
    <property type="entry name" value="Nucleic acid-binding proteins"/>
    <property type="match status" value="1"/>
</dbReference>
<dbReference type="PANTHER" id="PTHR47810">
    <property type="entry name" value="DNA LIGASE"/>
    <property type="match status" value="1"/>
</dbReference>
<dbReference type="InterPro" id="IPR012310">
    <property type="entry name" value="DNA_ligase_ATP-dep_cent"/>
</dbReference>
<evidence type="ECO:0000256" key="2">
    <source>
        <dbReference type="ARBA" id="ARBA00022598"/>
    </source>
</evidence>
<evidence type="ECO:0000259" key="8">
    <source>
        <dbReference type="Pfam" id="PF14743"/>
    </source>
</evidence>
<dbReference type="Pfam" id="PF01068">
    <property type="entry name" value="DNA_ligase_A_M"/>
    <property type="match status" value="1"/>
</dbReference>
<keyword evidence="10" id="KW-1185">Reference proteome</keyword>
<dbReference type="RefSeq" id="XP_016609793.1">
    <property type="nucleotide sequence ID" value="XM_016751809.1"/>
</dbReference>
<dbReference type="GeneID" id="27687056"/>
<dbReference type="Gene3D" id="3.30.470.30">
    <property type="entry name" value="DNA ligase/mRNA capping enzyme"/>
    <property type="match status" value="1"/>
</dbReference>
<dbReference type="OMA" id="YWVSEKL"/>
<dbReference type="Gene3D" id="2.40.50.140">
    <property type="entry name" value="Nucleic acid-binding proteins"/>
    <property type="match status" value="1"/>
</dbReference>
<dbReference type="NCBIfam" id="NF006592">
    <property type="entry name" value="PRK09125.1"/>
    <property type="match status" value="1"/>
</dbReference>
<dbReference type="Gene3D" id="3.30.1490.70">
    <property type="match status" value="1"/>
</dbReference>
<dbReference type="STRING" id="645134.A0A0L0HLR9"/>
<keyword evidence="4" id="KW-0227">DNA damage</keyword>
<dbReference type="Pfam" id="PF14743">
    <property type="entry name" value="DNA_ligase_OB_2"/>
    <property type="match status" value="1"/>
</dbReference>
<feature type="domain" description="DNA ligase OB-like" evidence="8">
    <location>
        <begin position="208"/>
        <end position="273"/>
    </location>
</feature>
<proteinExistence type="predicted"/>
<dbReference type="InParanoid" id="A0A0L0HLR9"/>
<evidence type="ECO:0000256" key="5">
    <source>
        <dbReference type="ARBA" id="ARBA00023204"/>
    </source>
</evidence>
<dbReference type="VEuPathDB" id="FungiDB:SPPG_03547"/>
<evidence type="ECO:0008006" key="11">
    <source>
        <dbReference type="Google" id="ProtNLM"/>
    </source>
</evidence>